<dbReference type="PANTHER" id="PTHR35147:SF1">
    <property type="entry name" value="CHEMORECEPTOR GLUTAMINE DEAMIDASE CHED-RELATED"/>
    <property type="match status" value="1"/>
</dbReference>
<comment type="similarity">
    <text evidence="3">Belongs to the CheD family.</text>
</comment>
<dbReference type="AlphaFoldDB" id="A0A1V1P2G6"/>
<dbReference type="CDD" id="cd16352">
    <property type="entry name" value="CheD"/>
    <property type="match status" value="1"/>
</dbReference>
<dbReference type="InterPro" id="IPR005659">
    <property type="entry name" value="Chemorcpt_Glu_NH3ase_CheD"/>
</dbReference>
<proteinExistence type="inferred from homology"/>
<dbReference type="Pfam" id="PF03975">
    <property type="entry name" value="CheD"/>
    <property type="match status" value="1"/>
</dbReference>
<dbReference type="SUPFAM" id="SSF64438">
    <property type="entry name" value="CNF1/YfiH-like putative cysteine hydrolases"/>
    <property type="match status" value="1"/>
</dbReference>
<dbReference type="InterPro" id="IPR011324">
    <property type="entry name" value="Cytotoxic_necrot_fac-like_cat"/>
</dbReference>
<keyword evidence="1 3" id="KW-0145">Chemotaxis</keyword>
<protein>
    <recommendedName>
        <fullName evidence="3">Probable chemoreceptor glutamine deamidase CheD</fullName>
        <ecNumber evidence="3">3.5.1.44</ecNumber>
    </recommendedName>
</protein>
<keyword evidence="2 3" id="KW-0378">Hydrolase</keyword>
<dbReference type="InterPro" id="IPR038592">
    <property type="entry name" value="CheD-like_sf"/>
</dbReference>
<evidence type="ECO:0000313" key="5">
    <source>
        <dbReference type="Proteomes" id="UP000189670"/>
    </source>
</evidence>
<comment type="caution">
    <text evidence="4">The sequence shown here is derived from an EMBL/GenBank/DDBJ whole genome shotgun (WGS) entry which is preliminary data.</text>
</comment>
<evidence type="ECO:0000256" key="3">
    <source>
        <dbReference type="HAMAP-Rule" id="MF_01440"/>
    </source>
</evidence>
<evidence type="ECO:0000313" key="4">
    <source>
        <dbReference type="EMBL" id="ETR69089.1"/>
    </source>
</evidence>
<dbReference type="Proteomes" id="UP000189670">
    <property type="component" value="Unassembled WGS sequence"/>
</dbReference>
<dbReference type="HAMAP" id="MF_01440">
    <property type="entry name" value="CheD"/>
    <property type="match status" value="1"/>
</dbReference>
<comment type="function">
    <text evidence="3">Probably deamidates glutamine residues to glutamate on methyl-accepting chemotaxis receptors (MCPs), playing an important role in chemotaxis.</text>
</comment>
<dbReference type="GO" id="GO:0050568">
    <property type="term" value="F:protein-glutamine glutaminase activity"/>
    <property type="evidence" value="ECO:0007669"/>
    <property type="project" value="UniProtKB-UniRule"/>
</dbReference>
<organism evidence="4 5">
    <name type="scientific">Candidatus Magnetoglobus multicellularis str. Araruama</name>
    <dbReference type="NCBI Taxonomy" id="890399"/>
    <lineage>
        <taxon>Bacteria</taxon>
        <taxon>Pseudomonadati</taxon>
        <taxon>Thermodesulfobacteriota</taxon>
        <taxon>Desulfobacteria</taxon>
        <taxon>Desulfobacterales</taxon>
        <taxon>Desulfobacteraceae</taxon>
        <taxon>Candidatus Magnetoglobus</taxon>
    </lineage>
</organism>
<dbReference type="GO" id="GO:0006935">
    <property type="term" value="P:chemotaxis"/>
    <property type="evidence" value="ECO:0007669"/>
    <property type="project" value="UniProtKB-UniRule"/>
</dbReference>
<reference evidence="5" key="1">
    <citation type="submission" date="2012-11" db="EMBL/GenBank/DDBJ databases">
        <authorList>
            <person name="Lucero-Rivera Y.E."/>
            <person name="Tovar-Ramirez D."/>
        </authorList>
    </citation>
    <scope>NUCLEOTIDE SEQUENCE [LARGE SCALE GENOMIC DNA]</scope>
    <source>
        <strain evidence="5">Araruama</strain>
    </source>
</reference>
<gene>
    <name evidence="3" type="primary">cheD</name>
    <name evidence="4" type="ORF">OMM_04161</name>
</gene>
<dbReference type="EMBL" id="ATBP01000742">
    <property type="protein sequence ID" value="ETR69089.1"/>
    <property type="molecule type" value="Genomic_DNA"/>
</dbReference>
<sequence>MSYYNTLSNRYSLEPGYIYLPERPTLVASSVGSCVVISIYDTKQRFGGLGHFQYPVIRDRHKATSRFGNVCILTLIQMFLSRGSKKRHLEAQIFGGAHRPRRFAKNVGSDNVRLARKALRYYGIHVASEDVGGEKGRKVVFNTATNEVAILKVNLLPDYEWYPYR</sequence>
<comment type="catalytic activity">
    <reaction evidence="3">
        <text>L-glutaminyl-[protein] + H2O = L-glutamyl-[protein] + NH4(+)</text>
        <dbReference type="Rhea" id="RHEA:16441"/>
        <dbReference type="Rhea" id="RHEA-COMP:10207"/>
        <dbReference type="Rhea" id="RHEA-COMP:10208"/>
        <dbReference type="ChEBI" id="CHEBI:15377"/>
        <dbReference type="ChEBI" id="CHEBI:28938"/>
        <dbReference type="ChEBI" id="CHEBI:29973"/>
        <dbReference type="ChEBI" id="CHEBI:30011"/>
        <dbReference type="EC" id="3.5.1.44"/>
    </reaction>
</comment>
<accession>A0A1V1P2G6</accession>
<dbReference type="EC" id="3.5.1.44" evidence="3"/>
<dbReference type="Gene3D" id="3.30.1330.200">
    <property type="match status" value="1"/>
</dbReference>
<name>A0A1V1P2G6_9BACT</name>
<evidence type="ECO:0000256" key="1">
    <source>
        <dbReference type="ARBA" id="ARBA00022500"/>
    </source>
</evidence>
<dbReference type="PANTHER" id="PTHR35147">
    <property type="entry name" value="CHEMORECEPTOR GLUTAMINE DEAMIDASE CHED-RELATED"/>
    <property type="match status" value="1"/>
</dbReference>
<evidence type="ECO:0000256" key="2">
    <source>
        <dbReference type="ARBA" id="ARBA00022801"/>
    </source>
</evidence>